<name>A0A075V126_9PSEU</name>
<dbReference type="GO" id="GO:0097176">
    <property type="term" value="P:epoxide metabolic process"/>
    <property type="evidence" value="ECO:0007669"/>
    <property type="project" value="TreeGrafter"/>
</dbReference>
<dbReference type="Gene3D" id="3.40.50.1820">
    <property type="entry name" value="alpha/beta hydrolase"/>
    <property type="match status" value="1"/>
</dbReference>
<dbReference type="PANTHER" id="PTHR21661">
    <property type="entry name" value="EPOXIDE HYDROLASE 1-RELATED"/>
    <property type="match status" value="1"/>
</dbReference>
<dbReference type="PIRSF" id="PIRSF001112">
    <property type="entry name" value="Epoxide_hydrolase"/>
    <property type="match status" value="1"/>
</dbReference>
<dbReference type="GO" id="GO:0033961">
    <property type="term" value="F:cis-stilbene-oxide hydrolase activity"/>
    <property type="evidence" value="ECO:0007669"/>
    <property type="project" value="UniProtKB-EC"/>
</dbReference>
<accession>A0A075V126</accession>
<dbReference type="InterPro" id="IPR016292">
    <property type="entry name" value="Epoxide_hydrolase"/>
</dbReference>
<evidence type="ECO:0000256" key="1">
    <source>
        <dbReference type="ARBA" id="ARBA00010088"/>
    </source>
</evidence>
<evidence type="ECO:0000313" key="5">
    <source>
        <dbReference type="EMBL" id="AIG78928.1"/>
    </source>
</evidence>
<comment type="similarity">
    <text evidence="1">Belongs to the peptidase S33 family.</text>
</comment>
<feature type="domain" description="Epoxide hydrolase N-terminal" evidence="4">
    <location>
        <begin position="4"/>
        <end position="108"/>
    </location>
</feature>
<organism evidence="5 6">
    <name type="scientific">Amycolatopsis japonica</name>
    <dbReference type="NCBI Taxonomy" id="208439"/>
    <lineage>
        <taxon>Bacteria</taxon>
        <taxon>Bacillati</taxon>
        <taxon>Actinomycetota</taxon>
        <taxon>Actinomycetes</taxon>
        <taxon>Pseudonocardiales</taxon>
        <taxon>Pseudonocardiaceae</taxon>
        <taxon>Amycolatopsis</taxon>
        <taxon>Amycolatopsis japonica group</taxon>
    </lineage>
</organism>
<gene>
    <name evidence="5" type="ORF">AJAP_30530</name>
</gene>
<dbReference type="Proteomes" id="UP000028492">
    <property type="component" value="Chromosome"/>
</dbReference>
<evidence type="ECO:0000256" key="3">
    <source>
        <dbReference type="ARBA" id="ARBA00022801"/>
    </source>
</evidence>
<dbReference type="InterPro" id="IPR029058">
    <property type="entry name" value="AB_hydrolase_fold"/>
</dbReference>
<dbReference type="Pfam" id="PF06441">
    <property type="entry name" value="EHN"/>
    <property type="match status" value="1"/>
</dbReference>
<evidence type="ECO:0000259" key="4">
    <source>
        <dbReference type="Pfam" id="PF06441"/>
    </source>
</evidence>
<sequence length="378" mass="41746">MTEIKPFRIAIDQAELDDLRDRLSRTRWPREVTGGWSRGVPVAYLKGLAEYWADGFDWRAQEAELNEFPQFTTEIDGQTIHFLHIRSTAPDALPVVLTHGWPSSPFEFRRVVEELSGEFHLVIPSLPGYGFSSPVNGPGWGNLFRVAQAWITLMDRLGYERFGVHGTDAGAGVAGILSMIAAHRVVGVHLTGTSAGMPFGPAIDLDGLDEKDRERGERFNRFQSDGLGYLHLQATRPQTLAYSLNDSPTGQLAWIVEKFAEWTDPAKELPDDAVDRDHLLTAVSLYWFTGAGASSAHAVYEGMEVYRQMAQGGWDDGGEAPAGPPRGIAVFAGDTTIRSLQDGPVEHWSEYDTGGHFPAMEVPGLFAEDLRSFLRKCV</sequence>
<dbReference type="PANTHER" id="PTHR21661:SF35">
    <property type="entry name" value="EPOXIDE HYDROLASE"/>
    <property type="match status" value="1"/>
</dbReference>
<proteinExistence type="inferred from homology"/>
<keyword evidence="2" id="KW-0058">Aromatic hydrocarbons catabolism</keyword>
<evidence type="ECO:0000313" key="6">
    <source>
        <dbReference type="Proteomes" id="UP000028492"/>
    </source>
</evidence>
<keyword evidence="6" id="KW-1185">Reference proteome</keyword>
<evidence type="ECO:0000256" key="2">
    <source>
        <dbReference type="ARBA" id="ARBA00022797"/>
    </source>
</evidence>
<dbReference type="RefSeq" id="WP_038517581.1">
    <property type="nucleotide sequence ID" value="NZ_CP008953.1"/>
</dbReference>
<dbReference type="HOGENOM" id="CLU_019414_0_1_11"/>
<keyword evidence="3 5" id="KW-0378">Hydrolase</keyword>
<dbReference type="SUPFAM" id="SSF53474">
    <property type="entry name" value="alpha/beta-Hydrolases"/>
    <property type="match status" value="1"/>
</dbReference>
<dbReference type="STRING" id="208439.AJAP_30530"/>
<dbReference type="InterPro" id="IPR010497">
    <property type="entry name" value="Epoxide_hydro_N"/>
</dbReference>
<dbReference type="eggNOG" id="COG0596">
    <property type="taxonomic scope" value="Bacteria"/>
</dbReference>
<dbReference type="EMBL" id="CP008953">
    <property type="protein sequence ID" value="AIG78928.1"/>
    <property type="molecule type" value="Genomic_DNA"/>
</dbReference>
<reference evidence="5 6" key="1">
    <citation type="journal article" date="2014" name="J. Biotechnol.">
        <title>Complete genome sequence of the actinobacterium Amycolatopsis japonica MG417-CF17(T) (=DSM 44213T) producing (S,S)-N,N'-ethylenediaminedisuccinic acid.</title>
        <authorList>
            <person name="Stegmann E."/>
            <person name="Albersmeier A."/>
            <person name="Spohn M."/>
            <person name="Gert H."/>
            <person name="Weber T."/>
            <person name="Wohlleben W."/>
            <person name="Kalinowski J."/>
            <person name="Ruckert C."/>
        </authorList>
    </citation>
    <scope>NUCLEOTIDE SEQUENCE [LARGE SCALE GENOMIC DNA]</scope>
    <source>
        <strain evidence="6">MG417-CF17 (DSM 44213)</strain>
    </source>
</reference>
<protein>
    <submittedName>
        <fullName evidence="5">Microsomal epoxide hydrolase</fullName>
        <ecNumber evidence="5">3.3.2.9</ecNumber>
    </submittedName>
</protein>
<dbReference type="EC" id="3.3.2.9" evidence="5"/>
<dbReference type="KEGG" id="aja:AJAP_30530"/>
<dbReference type="AlphaFoldDB" id="A0A075V126"/>